<dbReference type="PANTHER" id="PTHR38926:SF5">
    <property type="entry name" value="F-BOX AND LEUCINE-RICH REPEAT PROTEIN 6"/>
    <property type="match status" value="1"/>
</dbReference>
<protein>
    <submittedName>
        <fullName evidence="2">F-box domain-containing protein</fullName>
    </submittedName>
</protein>
<dbReference type="OrthoDB" id="2269034at2759"/>
<keyword evidence="3" id="KW-1185">Reference proteome</keyword>
<keyword evidence="1" id="KW-0175">Coiled coil</keyword>
<proteinExistence type="predicted"/>
<dbReference type="SUPFAM" id="SSF52047">
    <property type="entry name" value="RNI-like"/>
    <property type="match status" value="1"/>
</dbReference>
<reference evidence="2" key="1">
    <citation type="submission" date="2020-05" db="EMBL/GenBank/DDBJ databases">
        <title>Mycena genomes resolve the evolution of fungal bioluminescence.</title>
        <authorList>
            <person name="Tsai I.J."/>
        </authorList>
    </citation>
    <scope>NUCLEOTIDE SEQUENCE</scope>
    <source>
        <strain evidence="2">160909Yilan</strain>
    </source>
</reference>
<evidence type="ECO:0000313" key="3">
    <source>
        <dbReference type="Proteomes" id="UP000623467"/>
    </source>
</evidence>
<dbReference type="Proteomes" id="UP000623467">
    <property type="component" value="Unassembled WGS sequence"/>
</dbReference>
<dbReference type="AlphaFoldDB" id="A0A8H7DIH6"/>
<dbReference type="Gene3D" id="3.80.10.10">
    <property type="entry name" value="Ribonuclease Inhibitor"/>
    <property type="match status" value="1"/>
</dbReference>
<comment type="caution">
    <text evidence="2">The sequence shown here is derived from an EMBL/GenBank/DDBJ whole genome shotgun (WGS) entry which is preliminary data.</text>
</comment>
<accession>A0A8H7DIH6</accession>
<name>A0A8H7DIH6_9AGAR</name>
<feature type="coiled-coil region" evidence="1">
    <location>
        <begin position="26"/>
        <end position="53"/>
    </location>
</feature>
<dbReference type="InterPro" id="IPR032675">
    <property type="entry name" value="LRR_dom_sf"/>
</dbReference>
<sequence>MPLCRKCGFDSATELEGKQTDTISNRIALRSRLSELEALITSLTAERQRLQVVADAIIYPVLSLPLDITAEIFLRCIPPQSDLRQARSEAPFLLAQICRQWRQIALDTPRLWRSLIFNHEEASIELLQLWLSRSGSLPLNLDLQCWDTPRVGAVIETMLLHRPRWQDAKFGIPERLFPELDLDHASLPMLRSISLDPTIFGAGDWPESIDDPVTVMHAPLLREVHVSRLPKSAIAVPWPQITALTLNRKESLTECMSILKECPNLITLHVSDTEWGRGGNLVTLKSLETLTCDFGDASVLEYLTLPRLSRLTVSKIWGPRHVMIFSTFIYRSACPLHFLSVEIYSTSFSVLDPFLRAVPDSASDVELVWDKPWGSFPALQSLDILPGLKHLRLRTGTRMYDRDYHDLLEVLRARVEAQPPESFLGINGVVLEATQLQHDQSDAPYFDDCAVPRTCINWTKNPLVNYGRRVQHSGLARLERTRLIFTLYVAFVAFSSIYARAHGWCKEPE</sequence>
<dbReference type="PANTHER" id="PTHR38926">
    <property type="entry name" value="F-BOX DOMAIN CONTAINING PROTEIN, EXPRESSED"/>
    <property type="match status" value="1"/>
</dbReference>
<evidence type="ECO:0000313" key="2">
    <source>
        <dbReference type="EMBL" id="KAF7375550.1"/>
    </source>
</evidence>
<dbReference type="Gene3D" id="1.20.1280.50">
    <property type="match status" value="1"/>
</dbReference>
<dbReference type="EMBL" id="JACAZH010000002">
    <property type="protein sequence ID" value="KAF7375550.1"/>
    <property type="molecule type" value="Genomic_DNA"/>
</dbReference>
<organism evidence="2 3">
    <name type="scientific">Mycena sanguinolenta</name>
    <dbReference type="NCBI Taxonomy" id="230812"/>
    <lineage>
        <taxon>Eukaryota</taxon>
        <taxon>Fungi</taxon>
        <taxon>Dikarya</taxon>
        <taxon>Basidiomycota</taxon>
        <taxon>Agaricomycotina</taxon>
        <taxon>Agaricomycetes</taxon>
        <taxon>Agaricomycetidae</taxon>
        <taxon>Agaricales</taxon>
        <taxon>Marasmiineae</taxon>
        <taxon>Mycenaceae</taxon>
        <taxon>Mycena</taxon>
    </lineage>
</organism>
<gene>
    <name evidence="2" type="ORF">MSAN_00443200</name>
</gene>
<evidence type="ECO:0000256" key="1">
    <source>
        <dbReference type="SAM" id="Coils"/>
    </source>
</evidence>